<comment type="function">
    <text evidence="1">May be required for disulfide bond formation in some proteins.</text>
</comment>
<comment type="similarity">
    <text evidence="2">Belongs to the thioredoxin family. DsbC subfamily.</text>
</comment>
<comment type="function">
    <text evidence="2">Required for disulfide bond formation in some periplasmic proteins. Acts by transferring its disulfide bond to other proteins and is reduced in the process.</text>
</comment>
<gene>
    <name evidence="4" type="ORF">HZF05_10975</name>
</gene>
<sequence>MAMSAAVLSCAATPSQAETGRDTATVVAGAQRALHQTFANLHFEDFGPSPIKGPVYQANAGGRILYFAPESGNLIFAAVYDKDGVNLTALAQDDAVRKRLALIDPAKALAIGPAGAPTVIEFTDPECPYCRALEKFWNAKAAEGKPVRQLVYFVSNIHQGSAAKSEHILCSADKEKAFHALYAGAAPDKLLTCPEGHAKVAADAALTSQIGVSGTPTLIIDGKLVAGFQQGELEQFLDRPKAAVRAQR</sequence>
<feature type="domain" description="Thioredoxin" evidence="3">
    <location>
        <begin position="68"/>
        <end position="242"/>
    </location>
</feature>
<name>A0A838L6E1_9SPHN</name>
<dbReference type="PANTHER" id="PTHR35272">
    <property type="entry name" value="THIOL:DISULFIDE INTERCHANGE PROTEIN DSBC-RELATED"/>
    <property type="match status" value="1"/>
</dbReference>
<dbReference type="Proteomes" id="UP000570166">
    <property type="component" value="Unassembled WGS sequence"/>
</dbReference>
<dbReference type="PANTHER" id="PTHR35272:SF3">
    <property type="entry name" value="THIOL:DISULFIDE INTERCHANGE PROTEIN DSBC"/>
    <property type="match status" value="1"/>
</dbReference>
<dbReference type="InterPro" id="IPR033954">
    <property type="entry name" value="DiS-bond_Isoase_DsbC/G"/>
</dbReference>
<evidence type="ECO:0000259" key="3">
    <source>
        <dbReference type="PROSITE" id="PS51352"/>
    </source>
</evidence>
<organism evidence="4 5">
    <name type="scientific">Sphingomonas chungangi</name>
    <dbReference type="NCBI Taxonomy" id="2683589"/>
    <lineage>
        <taxon>Bacteria</taxon>
        <taxon>Pseudomonadati</taxon>
        <taxon>Pseudomonadota</taxon>
        <taxon>Alphaproteobacteria</taxon>
        <taxon>Sphingomonadales</taxon>
        <taxon>Sphingomonadaceae</taxon>
        <taxon>Sphingomonas</taxon>
    </lineage>
</organism>
<evidence type="ECO:0000313" key="5">
    <source>
        <dbReference type="Proteomes" id="UP000570166"/>
    </source>
</evidence>
<dbReference type="Pfam" id="PF13098">
    <property type="entry name" value="Thioredoxin_2"/>
    <property type="match status" value="1"/>
</dbReference>
<dbReference type="InterPro" id="IPR051470">
    <property type="entry name" value="Thiol:disulfide_interchange"/>
</dbReference>
<keyword evidence="2" id="KW-0676">Redox-active center</keyword>
<reference evidence="4 5" key="1">
    <citation type="submission" date="2020-07" db="EMBL/GenBank/DDBJ databases">
        <authorList>
            <person name="Sun Q."/>
        </authorList>
    </citation>
    <scope>NUCLEOTIDE SEQUENCE [LARGE SCALE GENOMIC DNA]</scope>
    <source>
        <strain evidence="4 5">CGMCC 1.13654</strain>
    </source>
</reference>
<accession>A0A838L6E1</accession>
<dbReference type="SUPFAM" id="SSF52833">
    <property type="entry name" value="Thioredoxin-like"/>
    <property type="match status" value="1"/>
</dbReference>
<evidence type="ECO:0000256" key="1">
    <source>
        <dbReference type="ARBA" id="ARBA00003565"/>
    </source>
</evidence>
<dbReference type="InterPro" id="IPR012336">
    <property type="entry name" value="Thioredoxin-like_fold"/>
</dbReference>
<evidence type="ECO:0000256" key="2">
    <source>
        <dbReference type="RuleBase" id="RU364038"/>
    </source>
</evidence>
<keyword evidence="5" id="KW-1185">Reference proteome</keyword>
<comment type="subcellular location">
    <subcellularLocation>
        <location evidence="2">Periplasm</location>
    </subcellularLocation>
</comment>
<protein>
    <recommendedName>
        <fullName evidence="2">Thiol:disulfide interchange protein</fullName>
    </recommendedName>
</protein>
<dbReference type="PROSITE" id="PS51352">
    <property type="entry name" value="THIOREDOXIN_2"/>
    <property type="match status" value="1"/>
</dbReference>
<dbReference type="CDD" id="cd03020">
    <property type="entry name" value="DsbA_DsbC_DsbG"/>
    <property type="match status" value="1"/>
</dbReference>
<dbReference type="AlphaFoldDB" id="A0A838L6E1"/>
<dbReference type="Gene3D" id="3.40.30.10">
    <property type="entry name" value="Glutaredoxin"/>
    <property type="match status" value="1"/>
</dbReference>
<dbReference type="InterPro" id="IPR036249">
    <property type="entry name" value="Thioredoxin-like_sf"/>
</dbReference>
<dbReference type="InterPro" id="IPR018950">
    <property type="entry name" value="DiS-bond_isomerase_DsbC/G_N"/>
</dbReference>
<dbReference type="InterPro" id="IPR013766">
    <property type="entry name" value="Thioredoxin_domain"/>
</dbReference>
<dbReference type="GO" id="GO:0042597">
    <property type="term" value="C:periplasmic space"/>
    <property type="evidence" value="ECO:0007669"/>
    <property type="project" value="UniProtKB-SubCell"/>
</dbReference>
<keyword evidence="2" id="KW-0732">Signal</keyword>
<comment type="caution">
    <text evidence="4">The sequence shown here is derived from an EMBL/GenBank/DDBJ whole genome shotgun (WGS) entry which is preliminary data.</text>
</comment>
<dbReference type="Pfam" id="PF10411">
    <property type="entry name" value="DsbC_N"/>
    <property type="match status" value="1"/>
</dbReference>
<proteinExistence type="inferred from homology"/>
<evidence type="ECO:0000313" key="4">
    <source>
        <dbReference type="EMBL" id="MBA2934617.1"/>
    </source>
</evidence>
<keyword evidence="2" id="KW-0574">Periplasm</keyword>
<dbReference type="EMBL" id="JACEIB010000006">
    <property type="protein sequence ID" value="MBA2934617.1"/>
    <property type="molecule type" value="Genomic_DNA"/>
</dbReference>